<dbReference type="PANTHER" id="PTHR13430:SF4">
    <property type="entry name" value="AUTOPHAGY-RELATED PROTEIN 13"/>
    <property type="match status" value="1"/>
</dbReference>
<evidence type="ECO:0000256" key="7">
    <source>
        <dbReference type="SAM" id="MobiDB-lite"/>
    </source>
</evidence>
<dbReference type="GO" id="GO:1990316">
    <property type="term" value="C:Atg1/ULK1 kinase complex"/>
    <property type="evidence" value="ECO:0007669"/>
    <property type="project" value="TreeGrafter"/>
</dbReference>
<dbReference type="RefSeq" id="XP_033783861.1">
    <property type="nucleotide sequence ID" value="XM_033927970.1"/>
</dbReference>
<feature type="region of interest" description="Disordered" evidence="7">
    <location>
        <begin position="334"/>
        <end position="362"/>
    </location>
</feature>
<dbReference type="InterPro" id="IPR040182">
    <property type="entry name" value="ATG13"/>
</dbReference>
<dbReference type="GO" id="GO:0034497">
    <property type="term" value="P:protein localization to phagophore assembly site"/>
    <property type="evidence" value="ECO:0007669"/>
    <property type="project" value="TreeGrafter"/>
</dbReference>
<evidence type="ECO:0000256" key="2">
    <source>
        <dbReference type="ARBA" id="ARBA00004514"/>
    </source>
</evidence>
<reference evidence="9" key="1">
    <citation type="submission" date="2025-08" db="UniProtKB">
        <authorList>
            <consortium name="RefSeq"/>
        </authorList>
    </citation>
    <scope>IDENTIFICATION</scope>
</reference>
<evidence type="ECO:0000256" key="4">
    <source>
        <dbReference type="ARBA" id="ARBA00013801"/>
    </source>
</evidence>
<proteinExistence type="inferred from homology"/>
<comment type="subcellular location">
    <subcellularLocation>
        <location evidence="2">Cytoplasm</location>
        <location evidence="2">Cytosol</location>
    </subcellularLocation>
    <subcellularLocation>
        <location evidence="1">Preautophagosomal structure</location>
    </subcellularLocation>
</comment>
<keyword evidence="5" id="KW-0963">Cytoplasm</keyword>
<dbReference type="PANTHER" id="PTHR13430">
    <property type="match status" value="1"/>
</dbReference>
<protein>
    <recommendedName>
        <fullName evidence="4">Autophagy-related protein 13</fullName>
    </recommendedName>
</protein>
<evidence type="ECO:0000256" key="6">
    <source>
        <dbReference type="ARBA" id="ARBA00023006"/>
    </source>
</evidence>
<dbReference type="InterPro" id="IPR036570">
    <property type="entry name" value="HORMA_dom_sf"/>
</dbReference>
<name>A0A6P8QAF1_GEOSA</name>
<sequence>MDTDLSSQDRKDLDKFIKFFALKTVQVIVQARLGEKISIRSSSSPTGSDWFNLGIKDIPEVTHEAKKALAGQLPAVGRSMCVEISLKTSEGDSMELEIWCLEMNEKCDQDIKVSYTVYNRLSLLLKSLLAITRVTPAYQLSRKQGHEYVILYRIYFGEVQLTGLGEGFRTVRAGTVGTPIGTITLSCAYRTNLAFMSTRGTCEDQGMTYGTIEDSQEVCTTSFSTSPPSQCVFTVTKAHSQTPLPVVMDTLKVPMVGLAFSHQLCSSRLSCQPAALGVGSADLSYPVAMAVGMSAAHPYQIVVPGKEGGAVPVSAQPAHGTQAEQERLANMTHCTATTPSSSEDAETTSNSEGKAGSPQKHPEILSVRKVGAFVDKPSPQVAYASMDIPFAMFAPKPSESEEADPMVHPPDSPEEVSPLHVSLQSSSSSSGTGQDDFVMVDFRPAFSKDDLLPMDVGTFYREFQNPPQLSSLSIDIGTQSMAEDLDSLPEKLALHEKNMEEFDAFVDSLQ</sequence>
<evidence type="ECO:0000256" key="3">
    <source>
        <dbReference type="ARBA" id="ARBA00007341"/>
    </source>
</evidence>
<dbReference type="CTD" id="9776"/>
<dbReference type="GO" id="GO:0005829">
    <property type="term" value="C:cytosol"/>
    <property type="evidence" value="ECO:0007669"/>
    <property type="project" value="UniProtKB-SubCell"/>
</dbReference>
<dbReference type="GeneID" id="117352012"/>
<evidence type="ECO:0000256" key="5">
    <source>
        <dbReference type="ARBA" id="ARBA00022490"/>
    </source>
</evidence>
<keyword evidence="8" id="KW-1185">Reference proteome</keyword>
<dbReference type="Gene3D" id="3.30.900.10">
    <property type="entry name" value="HORMA domain"/>
    <property type="match status" value="1"/>
</dbReference>
<dbReference type="GO" id="GO:0010506">
    <property type="term" value="P:regulation of autophagy"/>
    <property type="evidence" value="ECO:0007669"/>
    <property type="project" value="UniProtKB-ARBA"/>
</dbReference>
<dbReference type="GO" id="GO:0000407">
    <property type="term" value="C:phagophore assembly site"/>
    <property type="evidence" value="ECO:0007669"/>
    <property type="project" value="UniProtKB-SubCell"/>
</dbReference>
<dbReference type="AlphaFoldDB" id="A0A6P8QAF1"/>
<dbReference type="GO" id="GO:0034727">
    <property type="term" value="P:piecemeal microautophagy of the nucleus"/>
    <property type="evidence" value="ECO:0007669"/>
    <property type="project" value="TreeGrafter"/>
</dbReference>
<keyword evidence="6" id="KW-0072">Autophagy</keyword>
<dbReference type="GO" id="GO:0000423">
    <property type="term" value="P:mitophagy"/>
    <property type="evidence" value="ECO:0007669"/>
    <property type="project" value="TreeGrafter"/>
</dbReference>
<dbReference type="FunFam" id="3.30.900.10:FF:000001">
    <property type="entry name" value="Autophagy-related protein 13"/>
    <property type="match status" value="1"/>
</dbReference>
<organism evidence="8 9">
    <name type="scientific">Geotrypetes seraphini</name>
    <name type="common">Gaboon caecilian</name>
    <name type="synonym">Caecilia seraphini</name>
    <dbReference type="NCBI Taxonomy" id="260995"/>
    <lineage>
        <taxon>Eukaryota</taxon>
        <taxon>Metazoa</taxon>
        <taxon>Chordata</taxon>
        <taxon>Craniata</taxon>
        <taxon>Vertebrata</taxon>
        <taxon>Euteleostomi</taxon>
        <taxon>Amphibia</taxon>
        <taxon>Gymnophiona</taxon>
        <taxon>Geotrypetes</taxon>
    </lineage>
</organism>
<gene>
    <name evidence="9" type="primary">ATG13</name>
</gene>
<dbReference type="GO" id="GO:0042127">
    <property type="term" value="P:regulation of cell population proliferation"/>
    <property type="evidence" value="ECO:0007669"/>
    <property type="project" value="UniProtKB-ARBA"/>
</dbReference>
<accession>A0A6P8QAF1</accession>
<evidence type="ECO:0000313" key="9">
    <source>
        <dbReference type="RefSeq" id="XP_033783861.1"/>
    </source>
</evidence>
<dbReference type="Proteomes" id="UP000515159">
    <property type="component" value="Chromosome 19"/>
</dbReference>
<feature type="region of interest" description="Disordered" evidence="7">
    <location>
        <begin position="396"/>
        <end position="435"/>
    </location>
</feature>
<feature type="compositionally biased region" description="Polar residues" evidence="7">
    <location>
        <begin position="334"/>
        <end position="352"/>
    </location>
</feature>
<evidence type="ECO:0000256" key="1">
    <source>
        <dbReference type="ARBA" id="ARBA00004329"/>
    </source>
</evidence>
<comment type="similarity">
    <text evidence="3">Belongs to the ATG13 family. Metazoan subfamily.</text>
</comment>
<evidence type="ECO:0000313" key="8">
    <source>
        <dbReference type="Proteomes" id="UP000515159"/>
    </source>
</evidence>